<dbReference type="AlphaFoldDB" id="A0AAV2K6L0"/>
<evidence type="ECO:0000313" key="3">
    <source>
        <dbReference type="Proteomes" id="UP001497482"/>
    </source>
</evidence>
<keyword evidence="1" id="KW-0175">Coiled coil</keyword>
<reference evidence="2 3" key="1">
    <citation type="submission" date="2024-04" db="EMBL/GenBank/DDBJ databases">
        <authorList>
            <person name="Waldvogel A.-M."/>
            <person name="Schoenle A."/>
        </authorList>
    </citation>
    <scope>NUCLEOTIDE SEQUENCE [LARGE SCALE GENOMIC DNA]</scope>
</reference>
<gene>
    <name evidence="2" type="ORF">KC01_LOCUS13982</name>
</gene>
<evidence type="ECO:0000313" key="2">
    <source>
        <dbReference type="EMBL" id="CAL1583519.1"/>
    </source>
</evidence>
<sequence length="288" mass="33915">MASLDESRMKELLKEANAEITKELREFRGEVKAFREETIKEMSEIKEEMQHQKAKMEEITRRVDAAEDRGRCADERDAILVDVIKTLTQEVGEMEKRVEYLENKSRQMNVRIYNVKEDNDPTDMINFVETLLHEALQLPREKLRLLAAHRSAAGIRPDARTKPRSIIVRFPTWEAKQLVLRTAWMKKEVLYRGERIYLDQDFTTKLQNQRKGYMRIRNHMKENGIKSHIRYPAKLLVIEDNGQKIYNTPQDAERAYGLTESAVAPERGAWIQQLQRTGWETVQRSKKN</sequence>
<proteinExistence type="predicted"/>
<name>A0AAV2K6L0_KNICA</name>
<dbReference type="PANTHER" id="PTHR11505">
    <property type="entry name" value="L1 TRANSPOSABLE ELEMENT-RELATED"/>
    <property type="match status" value="1"/>
</dbReference>
<evidence type="ECO:0008006" key="4">
    <source>
        <dbReference type="Google" id="ProtNLM"/>
    </source>
</evidence>
<dbReference type="InterPro" id="IPR004244">
    <property type="entry name" value="Transposase_22"/>
</dbReference>
<dbReference type="EMBL" id="OZ035838">
    <property type="protein sequence ID" value="CAL1583519.1"/>
    <property type="molecule type" value="Genomic_DNA"/>
</dbReference>
<organism evidence="2 3">
    <name type="scientific">Knipowitschia caucasica</name>
    <name type="common">Caucasian dwarf goby</name>
    <name type="synonym">Pomatoschistus caucasicus</name>
    <dbReference type="NCBI Taxonomy" id="637954"/>
    <lineage>
        <taxon>Eukaryota</taxon>
        <taxon>Metazoa</taxon>
        <taxon>Chordata</taxon>
        <taxon>Craniata</taxon>
        <taxon>Vertebrata</taxon>
        <taxon>Euteleostomi</taxon>
        <taxon>Actinopterygii</taxon>
        <taxon>Neopterygii</taxon>
        <taxon>Teleostei</taxon>
        <taxon>Neoteleostei</taxon>
        <taxon>Acanthomorphata</taxon>
        <taxon>Gobiaria</taxon>
        <taxon>Gobiiformes</taxon>
        <taxon>Gobioidei</taxon>
        <taxon>Gobiidae</taxon>
        <taxon>Gobiinae</taxon>
        <taxon>Knipowitschia</taxon>
    </lineage>
</organism>
<feature type="coiled-coil region" evidence="1">
    <location>
        <begin position="6"/>
        <end position="104"/>
    </location>
</feature>
<dbReference type="Gene3D" id="3.30.70.1820">
    <property type="entry name" value="L1 transposable element, RRM domain"/>
    <property type="match status" value="1"/>
</dbReference>
<protein>
    <recommendedName>
        <fullName evidence="4">L1 transposable element RRM domain-containing protein</fullName>
    </recommendedName>
</protein>
<accession>A0AAV2K6L0</accession>
<dbReference type="Proteomes" id="UP001497482">
    <property type="component" value="Chromosome 16"/>
</dbReference>
<evidence type="ECO:0000256" key="1">
    <source>
        <dbReference type="SAM" id="Coils"/>
    </source>
</evidence>
<keyword evidence="3" id="KW-1185">Reference proteome</keyword>